<keyword evidence="2" id="KW-0689">Ribosomal protein</keyword>
<dbReference type="SUPFAM" id="SSF143034">
    <property type="entry name" value="L35p-like"/>
    <property type="match status" value="1"/>
</dbReference>
<dbReference type="AlphaFoldDB" id="A0A2H0W2M7"/>
<name>A0A2H0W2M7_9BACT</name>
<accession>A0A2H0W2M7</accession>
<dbReference type="GO" id="GO:0005840">
    <property type="term" value="C:ribosome"/>
    <property type="evidence" value="ECO:0007669"/>
    <property type="project" value="UniProtKB-KW"/>
</dbReference>
<dbReference type="InterPro" id="IPR037229">
    <property type="entry name" value="Ribosomal_bL35_sf"/>
</dbReference>
<proteinExistence type="predicted"/>
<keyword evidence="2" id="KW-0687">Ribonucleoprotein</keyword>
<organism evidence="2 3">
    <name type="scientific">Candidatus Buchananbacteria bacterium CG10_big_fil_rev_8_21_14_0_10_42_9</name>
    <dbReference type="NCBI Taxonomy" id="1974526"/>
    <lineage>
        <taxon>Bacteria</taxon>
        <taxon>Candidatus Buchananiibacteriota</taxon>
    </lineage>
</organism>
<dbReference type="Gene3D" id="4.10.410.60">
    <property type="match status" value="1"/>
</dbReference>
<feature type="region of interest" description="Disordered" evidence="1">
    <location>
        <begin position="1"/>
        <end position="69"/>
    </location>
</feature>
<gene>
    <name evidence="2" type="ORF">COT81_00460</name>
</gene>
<evidence type="ECO:0000313" key="2">
    <source>
        <dbReference type="EMBL" id="PIS05557.1"/>
    </source>
</evidence>
<feature type="compositionally biased region" description="Basic and acidic residues" evidence="1">
    <location>
        <begin position="31"/>
        <end position="43"/>
    </location>
</feature>
<reference evidence="3" key="1">
    <citation type="submission" date="2017-09" db="EMBL/GenBank/DDBJ databases">
        <title>Depth-based differentiation of microbial function through sediment-hosted aquifers and enrichment of novel symbionts in the deep terrestrial subsurface.</title>
        <authorList>
            <person name="Probst A.J."/>
            <person name="Ladd B."/>
            <person name="Jarett J.K."/>
            <person name="Geller-Mcgrath D.E."/>
            <person name="Sieber C.M.K."/>
            <person name="Emerson J.B."/>
            <person name="Anantharaman K."/>
            <person name="Thomas B.C."/>
            <person name="Malmstrom R."/>
            <person name="Stieglmeier M."/>
            <person name="Klingl A."/>
            <person name="Woyke T."/>
            <person name="Ryan C.M."/>
            <person name="Banfield J.F."/>
        </authorList>
    </citation>
    <scope>NUCLEOTIDE SEQUENCE [LARGE SCALE GENOMIC DNA]</scope>
</reference>
<dbReference type="EMBL" id="PEZZ01000003">
    <property type="protein sequence ID" value="PIS05557.1"/>
    <property type="molecule type" value="Genomic_DNA"/>
</dbReference>
<comment type="caution">
    <text evidence="2">The sequence shown here is derived from an EMBL/GenBank/DDBJ whole genome shotgun (WGS) entry which is preliminary data.</text>
</comment>
<feature type="compositionally biased region" description="Basic residues" evidence="1">
    <location>
        <begin position="45"/>
        <end position="55"/>
    </location>
</feature>
<feature type="compositionally biased region" description="Basic residues" evidence="1">
    <location>
        <begin position="1"/>
        <end position="28"/>
    </location>
</feature>
<evidence type="ECO:0000256" key="1">
    <source>
        <dbReference type="SAM" id="MobiDB-lite"/>
    </source>
</evidence>
<dbReference type="Proteomes" id="UP000230935">
    <property type="component" value="Unassembled WGS sequence"/>
</dbReference>
<sequence>MKQKTHKMTAKKIKLSKPKRKKTTKLMAKKAGQDHFNARESGKVGRAKRRKRRLPKALNKNIRSRLPYS</sequence>
<evidence type="ECO:0000313" key="3">
    <source>
        <dbReference type="Proteomes" id="UP000230935"/>
    </source>
</evidence>
<protein>
    <submittedName>
        <fullName evidence="2">50S ribosomal protein L35</fullName>
    </submittedName>
</protein>